<keyword evidence="8" id="KW-1185">Reference proteome</keyword>
<evidence type="ECO:0000256" key="2">
    <source>
        <dbReference type="ARBA" id="ARBA00022771"/>
    </source>
</evidence>
<dbReference type="SMART" id="SM00154">
    <property type="entry name" value="ZnF_AN1"/>
    <property type="match status" value="1"/>
</dbReference>
<sequence>MKVSIKLTNSQTFTVTVPDNSTVDNLKAVAIAASPASLNFTPSTTSLYLAGRKLNIKQLVSYYSIKEGSTVLLVLKSIPIPELIAKNQAQITKQTQAMNQNKSTSLSAETSTAPQTKVIKTVKRKSKSKRCSFNNCSSAPLRIVGDCDYCKGRFCSTHRLLENHFCSGLQSCKDQLHQRNATKLHSEQTIASKV</sequence>
<dbReference type="GeneID" id="30968463"/>
<dbReference type="Pfam" id="PF00240">
    <property type="entry name" value="ubiquitin"/>
    <property type="match status" value="1"/>
</dbReference>
<accession>A0A1D2V881</accession>
<evidence type="ECO:0000256" key="4">
    <source>
        <dbReference type="PROSITE-ProRule" id="PRU00449"/>
    </source>
</evidence>
<dbReference type="OrthoDB" id="428577at2759"/>
<evidence type="ECO:0000259" key="5">
    <source>
        <dbReference type="PROSITE" id="PS50053"/>
    </source>
</evidence>
<dbReference type="InterPro" id="IPR000626">
    <property type="entry name" value="Ubiquitin-like_dom"/>
</dbReference>
<dbReference type="STRING" id="1344418.A0A1D2V881"/>
<evidence type="ECO:0000313" key="7">
    <source>
        <dbReference type="EMBL" id="ODV57866.1"/>
    </source>
</evidence>
<feature type="domain" description="Ubiquitin-like" evidence="5">
    <location>
        <begin position="1"/>
        <end position="76"/>
    </location>
</feature>
<organism evidence="7 8">
    <name type="scientific">Ascoidea rubescens DSM 1968</name>
    <dbReference type="NCBI Taxonomy" id="1344418"/>
    <lineage>
        <taxon>Eukaryota</taxon>
        <taxon>Fungi</taxon>
        <taxon>Dikarya</taxon>
        <taxon>Ascomycota</taxon>
        <taxon>Saccharomycotina</taxon>
        <taxon>Saccharomycetes</taxon>
        <taxon>Ascoideaceae</taxon>
        <taxon>Ascoidea</taxon>
    </lineage>
</organism>
<dbReference type="Gene3D" id="4.10.1110.10">
    <property type="entry name" value="AN1-like Zinc finger"/>
    <property type="match status" value="1"/>
</dbReference>
<dbReference type="Gene3D" id="3.10.20.90">
    <property type="entry name" value="Phosphatidylinositol 3-kinase Catalytic Subunit, Chain A, domain 1"/>
    <property type="match status" value="1"/>
</dbReference>
<dbReference type="AlphaFoldDB" id="A0A1D2V881"/>
<evidence type="ECO:0000313" key="8">
    <source>
        <dbReference type="Proteomes" id="UP000095038"/>
    </source>
</evidence>
<dbReference type="Pfam" id="PF01428">
    <property type="entry name" value="zf-AN1"/>
    <property type="match status" value="1"/>
</dbReference>
<dbReference type="InterPro" id="IPR029071">
    <property type="entry name" value="Ubiquitin-like_domsf"/>
</dbReference>
<reference evidence="8" key="1">
    <citation type="submission" date="2016-05" db="EMBL/GenBank/DDBJ databases">
        <title>Comparative genomics of biotechnologically important yeasts.</title>
        <authorList>
            <consortium name="DOE Joint Genome Institute"/>
            <person name="Riley R."/>
            <person name="Haridas S."/>
            <person name="Wolfe K.H."/>
            <person name="Lopes M.R."/>
            <person name="Hittinger C.T."/>
            <person name="Goker M."/>
            <person name="Salamov A."/>
            <person name="Wisecaver J."/>
            <person name="Long T.M."/>
            <person name="Aerts A.L."/>
            <person name="Barry K."/>
            <person name="Choi C."/>
            <person name="Clum A."/>
            <person name="Coughlan A.Y."/>
            <person name="Deshpande S."/>
            <person name="Douglass A.P."/>
            <person name="Hanson S.J."/>
            <person name="Klenk H.-P."/>
            <person name="Labutti K."/>
            <person name="Lapidus A."/>
            <person name="Lindquist E."/>
            <person name="Lipzen A."/>
            <person name="Meier-Kolthoff J.P."/>
            <person name="Ohm R.A."/>
            <person name="Otillar R.P."/>
            <person name="Pangilinan J."/>
            <person name="Peng Y."/>
            <person name="Rokas A."/>
            <person name="Rosa C.A."/>
            <person name="Scheuner C."/>
            <person name="Sibirny A.A."/>
            <person name="Slot J.C."/>
            <person name="Stielow J.B."/>
            <person name="Sun H."/>
            <person name="Kurtzman C.P."/>
            <person name="Blackwell M."/>
            <person name="Grigoriev I.V."/>
            <person name="Jeffries T.W."/>
        </authorList>
    </citation>
    <scope>NUCLEOTIDE SEQUENCE [LARGE SCALE GENOMIC DNA]</scope>
    <source>
        <strain evidence="8">DSM 1968</strain>
    </source>
</reference>
<dbReference type="Proteomes" id="UP000095038">
    <property type="component" value="Unassembled WGS sequence"/>
</dbReference>
<dbReference type="CDD" id="cd17039">
    <property type="entry name" value="Ubl_ubiquitin_like"/>
    <property type="match status" value="1"/>
</dbReference>
<dbReference type="InterPro" id="IPR035896">
    <property type="entry name" value="AN1-like_Znf"/>
</dbReference>
<dbReference type="InterPro" id="IPR000058">
    <property type="entry name" value="Znf_AN1"/>
</dbReference>
<proteinExistence type="predicted"/>
<dbReference type="GO" id="GO:0008270">
    <property type="term" value="F:zinc ion binding"/>
    <property type="evidence" value="ECO:0007669"/>
    <property type="project" value="UniProtKB-KW"/>
</dbReference>
<dbReference type="InParanoid" id="A0A1D2V881"/>
<dbReference type="PROSITE" id="PS50053">
    <property type="entry name" value="UBIQUITIN_2"/>
    <property type="match status" value="1"/>
</dbReference>
<evidence type="ECO:0000256" key="1">
    <source>
        <dbReference type="ARBA" id="ARBA00022723"/>
    </source>
</evidence>
<keyword evidence="2 4" id="KW-0863">Zinc-finger</keyword>
<evidence type="ECO:0000256" key="3">
    <source>
        <dbReference type="ARBA" id="ARBA00022833"/>
    </source>
</evidence>
<feature type="domain" description="AN1-type" evidence="6">
    <location>
        <begin position="125"/>
        <end position="174"/>
    </location>
</feature>
<dbReference type="SUPFAM" id="SSF118310">
    <property type="entry name" value="AN1-like Zinc finger"/>
    <property type="match status" value="1"/>
</dbReference>
<name>A0A1D2V881_9ASCO</name>
<protein>
    <submittedName>
        <fullName evidence="7">Putative an1-type zinc finger protein</fullName>
    </submittedName>
</protein>
<keyword evidence="1" id="KW-0479">Metal-binding</keyword>
<dbReference type="SUPFAM" id="SSF54236">
    <property type="entry name" value="Ubiquitin-like"/>
    <property type="match status" value="1"/>
</dbReference>
<keyword evidence="3" id="KW-0862">Zinc</keyword>
<evidence type="ECO:0000259" key="6">
    <source>
        <dbReference type="PROSITE" id="PS51039"/>
    </source>
</evidence>
<dbReference type="EMBL" id="KV454501">
    <property type="protein sequence ID" value="ODV57866.1"/>
    <property type="molecule type" value="Genomic_DNA"/>
</dbReference>
<dbReference type="PROSITE" id="PS51039">
    <property type="entry name" value="ZF_AN1"/>
    <property type="match status" value="1"/>
</dbReference>
<gene>
    <name evidence="7" type="ORF">ASCRUDRAFT_83164</name>
</gene>
<dbReference type="RefSeq" id="XP_020044173.1">
    <property type="nucleotide sequence ID" value="XM_020194827.1"/>
</dbReference>